<protein>
    <recommendedName>
        <fullName evidence="3">DUF302 domain-containing protein</fullName>
    </recommendedName>
</protein>
<proteinExistence type="predicted"/>
<name>A0A0F0LJ06_9MICO</name>
<evidence type="ECO:0000313" key="1">
    <source>
        <dbReference type="EMBL" id="KJL32275.1"/>
    </source>
</evidence>
<keyword evidence="2" id="KW-1185">Reference proteome</keyword>
<gene>
    <name evidence="1" type="ORF">RS86_02747</name>
</gene>
<sequence>MSYDADETVFEHGGRRIQLETNAQFDALVAAFEETVPALSDAQALAELRGGDWAAFVRGLQWEASSGFVRVWTSRPDALMEHAGSDARSVVWLIAHHGIAARLFRHDPGTMLSSPLRIEMHTSKAPGTTLSFEVPSALLGGFGVNKVAQAGAELDRALGDLIEDLGLPRPAALRR</sequence>
<dbReference type="AlphaFoldDB" id="A0A0F0LJ06"/>
<evidence type="ECO:0000313" key="2">
    <source>
        <dbReference type="Proteomes" id="UP000033740"/>
    </source>
</evidence>
<reference evidence="1 2" key="1">
    <citation type="submission" date="2015-02" db="EMBL/GenBank/DDBJ databases">
        <title>Draft genome sequences of ten Microbacterium spp. with emphasis on heavy metal contaminated environments.</title>
        <authorList>
            <person name="Corretto E."/>
        </authorList>
    </citation>
    <scope>NUCLEOTIDE SEQUENCE [LARGE SCALE GENOMIC DNA]</scope>
    <source>
        <strain evidence="1 2">ARN176</strain>
    </source>
</reference>
<dbReference type="SUPFAM" id="SSF103247">
    <property type="entry name" value="TT1751-like"/>
    <property type="match status" value="1"/>
</dbReference>
<accession>A0A0F0LJ06</accession>
<organism evidence="1 2">
    <name type="scientific">Microbacterium azadirachtae</name>
    <dbReference type="NCBI Taxonomy" id="582680"/>
    <lineage>
        <taxon>Bacteria</taxon>
        <taxon>Bacillati</taxon>
        <taxon>Actinomycetota</taxon>
        <taxon>Actinomycetes</taxon>
        <taxon>Micrococcales</taxon>
        <taxon>Microbacteriaceae</taxon>
        <taxon>Microbacterium</taxon>
    </lineage>
</organism>
<dbReference type="Proteomes" id="UP000033740">
    <property type="component" value="Unassembled WGS sequence"/>
</dbReference>
<dbReference type="PATRIC" id="fig|582680.6.peg.2819"/>
<evidence type="ECO:0008006" key="3">
    <source>
        <dbReference type="Google" id="ProtNLM"/>
    </source>
</evidence>
<comment type="caution">
    <text evidence="1">The sequence shown here is derived from an EMBL/GenBank/DDBJ whole genome shotgun (WGS) entry which is preliminary data.</text>
</comment>
<dbReference type="RefSeq" id="WP_052680274.1">
    <property type="nucleotide sequence ID" value="NZ_JYIX01000037.1"/>
</dbReference>
<dbReference type="EMBL" id="JYIX01000037">
    <property type="protein sequence ID" value="KJL32275.1"/>
    <property type="molecule type" value="Genomic_DNA"/>
</dbReference>
<dbReference type="InterPro" id="IPR035923">
    <property type="entry name" value="TT1751-like_sf"/>
</dbReference>